<accession>A0A914X9V2</accession>
<dbReference type="AlphaFoldDB" id="A0A914X9V2"/>
<name>A0A914X9V2_9BILA</name>
<feature type="region of interest" description="Disordered" evidence="1">
    <location>
        <begin position="1"/>
        <end position="32"/>
    </location>
</feature>
<proteinExistence type="predicted"/>
<dbReference type="WBParaSite" id="PSAMB.scaffold7026size8383.g29473.t1">
    <property type="protein sequence ID" value="PSAMB.scaffold7026size8383.g29473.t1"/>
    <property type="gene ID" value="PSAMB.scaffold7026size8383.g29473"/>
</dbReference>
<evidence type="ECO:0000313" key="3">
    <source>
        <dbReference type="WBParaSite" id="PSAMB.scaffold7026size8383.g29473.t1"/>
    </source>
</evidence>
<sequence length="290" mass="33382">MMRKRACASADPKPEKRCKVSPQTKSVRKPANNEEKVQLDYLVVEKIASLTELKFAPDLFQELVSPTFASALRSFYSKKKLKLSFSTPYDDDDDDDTHYDYDHDYPTVILLSISGLSQESEEDIKIPEENLSRAMQQIFARFRRIQLDEMGVDNERVAAFLIDALNCIHDVAIETLRLDLRYDNLLGCQELIEKLSASLQALHLRIYLTSEDQTDDDDDEDFDVDQMDDNDDDDESSKGFWQTVASYAQLVRLDVEFNYDLYEEDYGYLEASDALLMRISNGLKRSKVST</sequence>
<dbReference type="Proteomes" id="UP000887566">
    <property type="component" value="Unplaced"/>
</dbReference>
<reference evidence="3" key="1">
    <citation type="submission" date="2022-11" db="UniProtKB">
        <authorList>
            <consortium name="WormBaseParasite"/>
        </authorList>
    </citation>
    <scope>IDENTIFICATION</scope>
</reference>
<keyword evidence="2" id="KW-1185">Reference proteome</keyword>
<organism evidence="2 3">
    <name type="scientific">Plectus sambesii</name>
    <dbReference type="NCBI Taxonomy" id="2011161"/>
    <lineage>
        <taxon>Eukaryota</taxon>
        <taxon>Metazoa</taxon>
        <taxon>Ecdysozoa</taxon>
        <taxon>Nematoda</taxon>
        <taxon>Chromadorea</taxon>
        <taxon>Plectida</taxon>
        <taxon>Plectina</taxon>
        <taxon>Plectoidea</taxon>
        <taxon>Plectidae</taxon>
        <taxon>Plectus</taxon>
    </lineage>
</organism>
<evidence type="ECO:0000313" key="2">
    <source>
        <dbReference type="Proteomes" id="UP000887566"/>
    </source>
</evidence>
<evidence type="ECO:0000256" key="1">
    <source>
        <dbReference type="SAM" id="MobiDB-lite"/>
    </source>
</evidence>
<feature type="region of interest" description="Disordered" evidence="1">
    <location>
        <begin position="213"/>
        <end position="237"/>
    </location>
</feature>
<protein>
    <submittedName>
        <fullName evidence="3">Uncharacterized protein</fullName>
    </submittedName>
</protein>
<feature type="compositionally biased region" description="Acidic residues" evidence="1">
    <location>
        <begin position="213"/>
        <end position="235"/>
    </location>
</feature>